<evidence type="ECO:0000256" key="5">
    <source>
        <dbReference type="ARBA" id="ARBA00022729"/>
    </source>
</evidence>
<keyword evidence="4" id="KW-0336">GPI-anchor</keyword>
<comment type="subcellular location">
    <subcellularLocation>
        <location evidence="1">Cell membrane</location>
        <topology evidence="1">Lipid-anchor</topology>
        <topology evidence="1">GPI-anchor</topology>
    </subcellularLocation>
</comment>
<dbReference type="EMBL" id="CACRZD030000001">
    <property type="protein sequence ID" value="CAA6654968.1"/>
    <property type="molecule type" value="Genomic_DNA"/>
</dbReference>
<keyword evidence="4" id="KW-0449">Lipoprotein</keyword>
<evidence type="ECO:0000313" key="11">
    <source>
        <dbReference type="Proteomes" id="UP001189122"/>
    </source>
</evidence>
<dbReference type="GO" id="GO:0009834">
    <property type="term" value="P:plant-type secondary cell wall biogenesis"/>
    <property type="evidence" value="ECO:0007669"/>
    <property type="project" value="TreeGrafter"/>
</dbReference>
<evidence type="ECO:0000256" key="7">
    <source>
        <dbReference type="ARBA" id="ARBA00024686"/>
    </source>
</evidence>
<dbReference type="GO" id="GO:0098552">
    <property type="term" value="C:side of membrane"/>
    <property type="evidence" value="ECO:0007669"/>
    <property type="project" value="UniProtKB-KW"/>
</dbReference>
<dbReference type="AlphaFoldDB" id="A0A7I8IBK6"/>
<evidence type="ECO:0000259" key="9">
    <source>
        <dbReference type="PROSITE" id="PS50213"/>
    </source>
</evidence>
<keyword evidence="11" id="KW-1185">Reference proteome</keyword>
<dbReference type="SMART" id="SM00554">
    <property type="entry name" value="FAS1"/>
    <property type="match status" value="1"/>
</dbReference>
<dbReference type="Proteomes" id="UP001189122">
    <property type="component" value="Unassembled WGS sequence"/>
</dbReference>
<keyword evidence="5" id="KW-0732">Signal</keyword>
<evidence type="ECO:0000256" key="1">
    <source>
        <dbReference type="ARBA" id="ARBA00004609"/>
    </source>
</evidence>
<dbReference type="Gene3D" id="2.30.180.10">
    <property type="entry name" value="FAS1 domain"/>
    <property type="match status" value="1"/>
</dbReference>
<dbReference type="FunFam" id="2.30.180.10:FF:000013">
    <property type="entry name" value="Fasciclin-like arabinogalactan protein 4"/>
    <property type="match status" value="1"/>
</dbReference>
<dbReference type="Pfam" id="PF02469">
    <property type="entry name" value="Fasciclin"/>
    <property type="match status" value="1"/>
</dbReference>
<dbReference type="PANTHER" id="PTHR32077">
    <property type="entry name" value="FASCICLIN-LIKE ARABINOGALACTAN PROTEIN"/>
    <property type="match status" value="1"/>
</dbReference>
<dbReference type="InterPro" id="IPR045003">
    <property type="entry name" value="FLA_A"/>
</dbReference>
<name>A0A7I8IBK6_SPIIN</name>
<dbReference type="SUPFAM" id="SSF82153">
    <property type="entry name" value="FAS1 domain"/>
    <property type="match status" value="1"/>
</dbReference>
<keyword evidence="6" id="KW-0472">Membrane</keyword>
<feature type="region of interest" description="Disordered" evidence="8">
    <location>
        <begin position="197"/>
        <end position="228"/>
    </location>
</feature>
<keyword evidence="3" id="KW-1003">Cell membrane</keyword>
<comment type="similarity">
    <text evidence="2">Belongs to the fasciclin-like AGP family.</text>
</comment>
<reference evidence="10 11" key="1">
    <citation type="submission" date="2019-12" db="EMBL/GenBank/DDBJ databases">
        <authorList>
            <person name="Scholz U."/>
            <person name="Mascher M."/>
            <person name="Fiebig A."/>
        </authorList>
    </citation>
    <scope>NUCLEOTIDE SEQUENCE</scope>
</reference>
<protein>
    <recommendedName>
        <fullName evidence="9">FAS1 domain-containing protein</fullName>
    </recommendedName>
</protein>
<dbReference type="InterPro" id="IPR036378">
    <property type="entry name" value="FAS1_dom_sf"/>
</dbReference>
<feature type="compositionally biased region" description="Polar residues" evidence="8">
    <location>
        <begin position="215"/>
        <end position="226"/>
    </location>
</feature>
<accession>A0A7I8IBK6</accession>
<dbReference type="PROSITE" id="PS50213">
    <property type="entry name" value="FAS1"/>
    <property type="match status" value="1"/>
</dbReference>
<feature type="region of interest" description="Disordered" evidence="8">
    <location>
        <begin position="268"/>
        <end position="293"/>
    </location>
</feature>
<sequence>MPPIFTVDSLVVPYGLDLTASENRPSAEINVSEILINARDFNVAASMLEASGVTEELTQYQRGAGITVFVPTDEAFAELPKTERLQSLPAEKKAAVLRFHVLHSYYPLGSLESIVNPVQPTLATEDTGAGRFTLNISRVNGSVAIDTGVVQASITRTVYDQNPVSVFAVSRVLLPREIFRGGGNGGTATDLVTTPPPEAAAFAPGGSPEVATPAARTTSTQGQSNDAKSSARKSAASFLLHGGGILLYCSVEILHLLLVSNLQLRSDRRGGAGTPSKVRTGNGKKSRDCPLTGDAAAPVPMPFNMTAIVAGYRCPACHLGLGLGLQ</sequence>
<feature type="domain" description="FAS1" evidence="9">
    <location>
        <begin position="28"/>
        <end position="173"/>
    </location>
</feature>
<dbReference type="EMBL" id="LR743588">
    <property type="protein sequence ID" value="CAA2615202.1"/>
    <property type="molecule type" value="Genomic_DNA"/>
</dbReference>
<evidence type="ECO:0000256" key="2">
    <source>
        <dbReference type="ARBA" id="ARBA00007843"/>
    </source>
</evidence>
<dbReference type="InterPro" id="IPR000782">
    <property type="entry name" value="FAS1_domain"/>
</dbReference>
<organism evidence="10">
    <name type="scientific">Spirodela intermedia</name>
    <name type="common">Intermediate duckweed</name>
    <dbReference type="NCBI Taxonomy" id="51605"/>
    <lineage>
        <taxon>Eukaryota</taxon>
        <taxon>Viridiplantae</taxon>
        <taxon>Streptophyta</taxon>
        <taxon>Embryophyta</taxon>
        <taxon>Tracheophyta</taxon>
        <taxon>Spermatophyta</taxon>
        <taxon>Magnoliopsida</taxon>
        <taxon>Liliopsida</taxon>
        <taxon>Araceae</taxon>
        <taxon>Lemnoideae</taxon>
        <taxon>Spirodela</taxon>
    </lineage>
</organism>
<evidence type="ECO:0000313" key="10">
    <source>
        <dbReference type="EMBL" id="CAA2615202.1"/>
    </source>
</evidence>
<dbReference type="GO" id="GO:0005886">
    <property type="term" value="C:plasma membrane"/>
    <property type="evidence" value="ECO:0007669"/>
    <property type="project" value="UniProtKB-SubCell"/>
</dbReference>
<evidence type="ECO:0000256" key="6">
    <source>
        <dbReference type="ARBA" id="ARBA00023136"/>
    </source>
</evidence>
<gene>
    <name evidence="10" type="ORF">SI7747_01001558</name>
</gene>
<proteinExistence type="inferred from homology"/>
<dbReference type="PANTHER" id="PTHR32077:SF86">
    <property type="entry name" value="FAS1 DOMAIN-CONTAINING PROTEIN SELMODRAFT_448915"/>
    <property type="match status" value="1"/>
</dbReference>
<comment type="function">
    <text evidence="7">May be a cell surface adhesion protein.</text>
</comment>
<evidence type="ECO:0000256" key="8">
    <source>
        <dbReference type="SAM" id="MobiDB-lite"/>
    </source>
</evidence>
<evidence type="ECO:0000256" key="3">
    <source>
        <dbReference type="ARBA" id="ARBA00022475"/>
    </source>
</evidence>
<keyword evidence="4" id="KW-0325">Glycoprotein</keyword>
<evidence type="ECO:0000256" key="4">
    <source>
        <dbReference type="ARBA" id="ARBA00022622"/>
    </source>
</evidence>